<sequence>MCHNYQCSGNRNYYKNRVVQETSRYSGNCEFKALVGEGRGKGIDRECGCSGNRDTIVCPFPDHLFSPTIPFRRPSLFPDHPFSPTNAKNKYKKSPFPDHPFSPTNVINKVRKSYALLQKLACKKINHNDVSTATPYTCDIEHKLEVECTKYYLINRKTPAVVEEI</sequence>
<keyword evidence="1" id="KW-1185">Reference proteome</keyword>
<evidence type="ECO:0000313" key="1">
    <source>
        <dbReference type="Proteomes" id="UP000887565"/>
    </source>
</evidence>
<protein>
    <submittedName>
        <fullName evidence="2">Uncharacterized protein</fullName>
    </submittedName>
</protein>
<evidence type="ECO:0000313" key="2">
    <source>
        <dbReference type="WBParaSite" id="nRc.2.0.1.t12823-RA"/>
    </source>
</evidence>
<organism evidence="1 2">
    <name type="scientific">Romanomermis culicivorax</name>
    <name type="common">Nematode worm</name>
    <dbReference type="NCBI Taxonomy" id="13658"/>
    <lineage>
        <taxon>Eukaryota</taxon>
        <taxon>Metazoa</taxon>
        <taxon>Ecdysozoa</taxon>
        <taxon>Nematoda</taxon>
        <taxon>Enoplea</taxon>
        <taxon>Dorylaimia</taxon>
        <taxon>Mermithida</taxon>
        <taxon>Mermithoidea</taxon>
        <taxon>Mermithidae</taxon>
        <taxon>Romanomermis</taxon>
    </lineage>
</organism>
<name>A0A915IFY6_ROMCU</name>
<dbReference type="AlphaFoldDB" id="A0A915IFY6"/>
<accession>A0A915IFY6</accession>
<dbReference type="WBParaSite" id="nRc.2.0.1.t12823-RA">
    <property type="protein sequence ID" value="nRc.2.0.1.t12823-RA"/>
    <property type="gene ID" value="nRc.2.0.1.g12823"/>
</dbReference>
<dbReference type="Proteomes" id="UP000887565">
    <property type="component" value="Unplaced"/>
</dbReference>
<proteinExistence type="predicted"/>
<reference evidence="2" key="1">
    <citation type="submission" date="2022-11" db="UniProtKB">
        <authorList>
            <consortium name="WormBaseParasite"/>
        </authorList>
    </citation>
    <scope>IDENTIFICATION</scope>
</reference>